<dbReference type="InterPro" id="IPR001254">
    <property type="entry name" value="Trypsin_dom"/>
</dbReference>
<sequence>RSPWLKQQLFMADNMKMILFGAILVALRVTKISTSKGLVDTCDCVEYWACTLGGGIPTTYCGLTESTVCCFPQPPRLGSPSHNSCGRKGSDSGTVGLSGPGEWPWHAAVLEAESTAYVCGASLIDEKWVLTAAHCVEKYINSGRTLKVRLGEHDVNSLTEPADHEERLITEVMVHPNFDKTTLTNDIALVKLETPAKRRPNVDIVCIPSDQLQLYTNRTCYVTGWGRSGENSNHSVVLKEIQVPLWPNSACERALRKAFGPRFRLPLTTVCAGAEGKDACEGDGGGPLVCEDKSRWYQVGIVSFGVGCGRPEVPGVYTRVSQYRQWIQRVVIEARQKTT</sequence>
<comment type="subcellular location">
    <subcellularLocation>
        <location evidence="1">Secreted</location>
    </subcellularLocation>
</comment>
<evidence type="ECO:0000256" key="5">
    <source>
        <dbReference type="ARBA" id="ARBA00076468"/>
    </source>
</evidence>
<dbReference type="EMBL" id="GEDC01023857">
    <property type="protein sequence ID" value="JAS13441.1"/>
    <property type="molecule type" value="Transcribed_RNA"/>
</dbReference>
<dbReference type="SMART" id="SM00020">
    <property type="entry name" value="Tryp_SPc"/>
    <property type="match status" value="1"/>
</dbReference>
<dbReference type="InterPro" id="IPR009003">
    <property type="entry name" value="Peptidase_S1_PA"/>
</dbReference>
<evidence type="ECO:0000256" key="1">
    <source>
        <dbReference type="ARBA" id="ARBA00004613"/>
    </source>
</evidence>
<dbReference type="PRINTS" id="PR00722">
    <property type="entry name" value="CHYMOTRYPSIN"/>
</dbReference>
<dbReference type="AlphaFoldDB" id="A0A1B6CJ68"/>
<evidence type="ECO:0000256" key="2">
    <source>
        <dbReference type="ARBA" id="ARBA00022525"/>
    </source>
</evidence>
<dbReference type="InterPro" id="IPR001314">
    <property type="entry name" value="Peptidase_S1A"/>
</dbReference>
<organism evidence="7">
    <name type="scientific">Clastoptera arizonana</name>
    <name type="common">Arizona spittle bug</name>
    <dbReference type="NCBI Taxonomy" id="38151"/>
    <lineage>
        <taxon>Eukaryota</taxon>
        <taxon>Metazoa</taxon>
        <taxon>Ecdysozoa</taxon>
        <taxon>Arthropoda</taxon>
        <taxon>Hexapoda</taxon>
        <taxon>Insecta</taxon>
        <taxon>Pterygota</taxon>
        <taxon>Neoptera</taxon>
        <taxon>Paraneoptera</taxon>
        <taxon>Hemiptera</taxon>
        <taxon>Auchenorrhyncha</taxon>
        <taxon>Cercopoidea</taxon>
        <taxon>Clastopteridae</taxon>
        <taxon>Clastoptera</taxon>
    </lineage>
</organism>
<protein>
    <recommendedName>
        <fullName evidence="4">Phenoloxidase-activating factor 2</fullName>
    </recommendedName>
    <alternativeName>
        <fullName evidence="5">Prophenoloxidase-activating factor II</fullName>
    </alternativeName>
</protein>
<dbReference type="InterPro" id="IPR018114">
    <property type="entry name" value="TRYPSIN_HIS"/>
</dbReference>
<dbReference type="InterPro" id="IPR043504">
    <property type="entry name" value="Peptidase_S1_PA_chymotrypsin"/>
</dbReference>
<dbReference type="FunFam" id="2.40.10.10:FF:000038">
    <property type="entry name" value="Serine protease"/>
    <property type="match status" value="1"/>
</dbReference>
<dbReference type="PROSITE" id="PS50240">
    <property type="entry name" value="TRYPSIN_DOM"/>
    <property type="match status" value="1"/>
</dbReference>
<dbReference type="CDD" id="cd00190">
    <property type="entry name" value="Tryp_SPc"/>
    <property type="match status" value="1"/>
</dbReference>
<name>A0A1B6CJ68_9HEMI</name>
<dbReference type="Pfam" id="PF00089">
    <property type="entry name" value="Trypsin"/>
    <property type="match status" value="1"/>
</dbReference>
<dbReference type="PANTHER" id="PTHR24258">
    <property type="entry name" value="SERINE PROTEASE-RELATED"/>
    <property type="match status" value="1"/>
</dbReference>
<evidence type="ECO:0000313" key="7">
    <source>
        <dbReference type="EMBL" id="JAS13441.1"/>
    </source>
</evidence>
<dbReference type="SUPFAM" id="SSF50494">
    <property type="entry name" value="Trypsin-like serine proteases"/>
    <property type="match status" value="1"/>
</dbReference>
<feature type="domain" description="Peptidase S1" evidence="6">
    <location>
        <begin position="94"/>
        <end position="332"/>
    </location>
</feature>
<evidence type="ECO:0000256" key="4">
    <source>
        <dbReference type="ARBA" id="ARBA00068096"/>
    </source>
</evidence>
<dbReference type="PROSITE" id="PS00134">
    <property type="entry name" value="TRYPSIN_HIS"/>
    <property type="match status" value="1"/>
</dbReference>
<gene>
    <name evidence="7" type="ORF">g.3674</name>
</gene>
<dbReference type="GO" id="GO:0006508">
    <property type="term" value="P:proteolysis"/>
    <property type="evidence" value="ECO:0007669"/>
    <property type="project" value="InterPro"/>
</dbReference>
<evidence type="ECO:0000256" key="3">
    <source>
        <dbReference type="ARBA" id="ARBA00023157"/>
    </source>
</evidence>
<proteinExistence type="predicted"/>
<feature type="non-terminal residue" evidence="7">
    <location>
        <position position="1"/>
    </location>
</feature>
<dbReference type="Gene3D" id="2.40.10.10">
    <property type="entry name" value="Trypsin-like serine proteases"/>
    <property type="match status" value="2"/>
</dbReference>
<dbReference type="GO" id="GO:0004252">
    <property type="term" value="F:serine-type endopeptidase activity"/>
    <property type="evidence" value="ECO:0007669"/>
    <property type="project" value="InterPro"/>
</dbReference>
<keyword evidence="2" id="KW-0964">Secreted</keyword>
<evidence type="ECO:0000259" key="6">
    <source>
        <dbReference type="PROSITE" id="PS50240"/>
    </source>
</evidence>
<keyword evidence="3" id="KW-1015">Disulfide bond</keyword>
<accession>A0A1B6CJ68</accession>
<dbReference type="PANTHER" id="PTHR24258:SF129">
    <property type="entry name" value="LP15124P-RELATED"/>
    <property type="match status" value="1"/>
</dbReference>
<dbReference type="GO" id="GO:0005576">
    <property type="term" value="C:extracellular region"/>
    <property type="evidence" value="ECO:0007669"/>
    <property type="project" value="UniProtKB-SubCell"/>
</dbReference>
<reference evidence="7" key="1">
    <citation type="submission" date="2015-12" db="EMBL/GenBank/DDBJ databases">
        <title>De novo transcriptome assembly of four potential Pierce s Disease insect vectors from Arizona vineyards.</title>
        <authorList>
            <person name="Tassone E.E."/>
        </authorList>
    </citation>
    <scope>NUCLEOTIDE SEQUENCE</scope>
</reference>